<dbReference type="Gene3D" id="2.30.29.30">
    <property type="entry name" value="Pleckstrin-homology domain (PH domain)/Phosphotyrosine-binding domain (PTB)"/>
    <property type="match status" value="1"/>
</dbReference>
<protein>
    <recommendedName>
        <fullName evidence="1">PID domain-containing protein</fullName>
    </recommendedName>
</protein>
<proteinExistence type="predicted"/>
<evidence type="ECO:0000259" key="1">
    <source>
        <dbReference type="PROSITE" id="PS01179"/>
    </source>
</evidence>
<dbReference type="EMBL" id="GEDC01005984">
    <property type="protein sequence ID" value="JAS31314.1"/>
    <property type="molecule type" value="Transcribed_RNA"/>
</dbReference>
<evidence type="ECO:0000313" key="2">
    <source>
        <dbReference type="EMBL" id="JAS31314.1"/>
    </source>
</evidence>
<dbReference type="InterPro" id="IPR011993">
    <property type="entry name" value="PH-like_dom_sf"/>
</dbReference>
<accession>A0A1B6E078</accession>
<name>A0A1B6E078_9HEMI</name>
<dbReference type="PROSITE" id="PS01179">
    <property type="entry name" value="PID"/>
    <property type="match status" value="1"/>
</dbReference>
<dbReference type="InterPro" id="IPR006020">
    <property type="entry name" value="PTB/PI_dom"/>
</dbReference>
<organism evidence="2">
    <name type="scientific">Clastoptera arizonana</name>
    <name type="common">Arizona spittle bug</name>
    <dbReference type="NCBI Taxonomy" id="38151"/>
    <lineage>
        <taxon>Eukaryota</taxon>
        <taxon>Metazoa</taxon>
        <taxon>Ecdysozoa</taxon>
        <taxon>Arthropoda</taxon>
        <taxon>Hexapoda</taxon>
        <taxon>Insecta</taxon>
        <taxon>Pterygota</taxon>
        <taxon>Neoptera</taxon>
        <taxon>Paraneoptera</taxon>
        <taxon>Hemiptera</taxon>
        <taxon>Auchenorrhyncha</taxon>
        <taxon>Cercopoidea</taxon>
        <taxon>Clastopteridae</taxon>
        <taxon>Clastoptera</taxon>
    </lineage>
</organism>
<dbReference type="InterPro" id="IPR051133">
    <property type="entry name" value="Adapter_Engulfment-Domain"/>
</dbReference>
<sequence length="179" mass="20556">MSEQDTSVLVTEELPQVFIVKYLGHAESKGLWGIKNTRQPVDALVTIAKQPDTILPLMKLTISKDGCTLYTENKTKFHPIDTISYGVQDLLYTRVFSMIIVKNITPYKMDQNPFECHAFICESRQMARKLTYCLATAFQEYSKQVRALGHFDHPKNKFAIDLRSPEEIEAEYKTRDSEA</sequence>
<dbReference type="SUPFAM" id="SSF50729">
    <property type="entry name" value="PH domain-like"/>
    <property type="match status" value="1"/>
</dbReference>
<dbReference type="PANTHER" id="PTHR11232:SF57">
    <property type="entry name" value="RE46159P"/>
    <property type="match status" value="1"/>
</dbReference>
<feature type="domain" description="PID" evidence="1">
    <location>
        <begin position="18"/>
        <end position="139"/>
    </location>
</feature>
<dbReference type="Pfam" id="PF14719">
    <property type="entry name" value="PID_2"/>
    <property type="match status" value="1"/>
</dbReference>
<dbReference type="AlphaFoldDB" id="A0A1B6E078"/>
<dbReference type="PANTHER" id="PTHR11232">
    <property type="entry name" value="PHOSPHOTYROSINE INTERACTION DOMAIN-CONTAINING FAMILY MEMBER"/>
    <property type="match status" value="1"/>
</dbReference>
<reference evidence="2" key="1">
    <citation type="submission" date="2015-12" db="EMBL/GenBank/DDBJ databases">
        <title>De novo transcriptome assembly of four potential Pierce s Disease insect vectors from Arizona vineyards.</title>
        <authorList>
            <person name="Tassone E.E."/>
        </authorList>
    </citation>
    <scope>NUCLEOTIDE SEQUENCE</scope>
</reference>
<gene>
    <name evidence="2" type="ORF">g.9291</name>
</gene>